<gene>
    <name evidence="1" type="ORF">TU35_005165</name>
</gene>
<accession>A0ACC6V0U0</accession>
<keyword evidence="1" id="KW-0251">Elongation factor</keyword>
<proteinExistence type="predicted"/>
<evidence type="ECO:0000313" key="1">
    <source>
        <dbReference type="EMBL" id="MFB6490625.1"/>
    </source>
</evidence>
<comment type="caution">
    <text evidence="1">The sequence shown here is derived from an EMBL/GenBank/DDBJ whole genome shotgun (WGS) entry which is preliminary data.</text>
</comment>
<sequence length="92" mass="10623">MSAEVALVYRVLPDSADVDLARLKEEIARRLQPKYKVDKFEEEPIGFGITALKVYIRHPESDEYTSDEVEEILRSIKGVGNIELEYFSRLSF</sequence>
<dbReference type="Proteomes" id="UP000033636">
    <property type="component" value="Unassembled WGS sequence"/>
</dbReference>
<protein>
    <submittedName>
        <fullName evidence="1">Elongation factor 1-beta</fullName>
    </submittedName>
</protein>
<reference evidence="1" key="1">
    <citation type="submission" date="2024-07" db="EMBL/GenBank/DDBJ databases">
        <title>Metagenome and Metagenome-Assembled Genomes of Archaea from a hot spring from the geothermal field of Los Azufres, Mexico.</title>
        <authorList>
            <person name="Marin-Paredes R."/>
            <person name="Martinez-Romero E."/>
            <person name="Servin-Garciduenas L.E."/>
        </authorList>
    </citation>
    <scope>NUCLEOTIDE SEQUENCE</scope>
</reference>
<name>A0ACC6V0U0_9CREN</name>
<evidence type="ECO:0000313" key="2">
    <source>
        <dbReference type="Proteomes" id="UP000033636"/>
    </source>
</evidence>
<organism evidence="1 2">
    <name type="scientific">Thermoproteus sp. AZ2</name>
    <dbReference type="NCBI Taxonomy" id="1609232"/>
    <lineage>
        <taxon>Archaea</taxon>
        <taxon>Thermoproteota</taxon>
        <taxon>Thermoprotei</taxon>
        <taxon>Thermoproteales</taxon>
        <taxon>Thermoproteaceae</taxon>
        <taxon>Thermoproteus</taxon>
    </lineage>
</organism>
<dbReference type="EMBL" id="JZWT02000011">
    <property type="protein sequence ID" value="MFB6490625.1"/>
    <property type="molecule type" value="Genomic_DNA"/>
</dbReference>
<keyword evidence="1" id="KW-0648">Protein biosynthesis</keyword>